<proteinExistence type="predicted"/>
<dbReference type="Proteomes" id="UP000193067">
    <property type="component" value="Unassembled WGS sequence"/>
</dbReference>
<dbReference type="EMBL" id="KZ084146">
    <property type="protein sequence ID" value="OSC97796.1"/>
    <property type="molecule type" value="Genomic_DNA"/>
</dbReference>
<accession>A0A1Y2I9G7</accession>
<gene>
    <name evidence="1" type="ORF">PYCCODRAFT_1104589</name>
</gene>
<sequence length="174" mass="19686">MSYHARTPHTRLLTAWQTGLKPLMHDSPMHRRSIGRFALENPCARGAWRKPLALRPANAPSTDRYASPIAVCQRERNAPRYGHLGRFDVALRIGMIHGRFRRGHQKGEGEGLVDPCTQADKLTRCSANVRHTPLSHLCVLCEHQGTSGLWTVYSWAEDPVAIRRRIRSGSGYRE</sequence>
<reference evidence="1 2" key="1">
    <citation type="journal article" date="2015" name="Biotechnol. Biofuels">
        <title>Enhanced degradation of softwood versus hardwood by the white-rot fungus Pycnoporus coccineus.</title>
        <authorList>
            <person name="Couturier M."/>
            <person name="Navarro D."/>
            <person name="Chevret D."/>
            <person name="Henrissat B."/>
            <person name="Piumi F."/>
            <person name="Ruiz-Duenas F.J."/>
            <person name="Martinez A.T."/>
            <person name="Grigoriev I.V."/>
            <person name="Riley R."/>
            <person name="Lipzen A."/>
            <person name="Berrin J.G."/>
            <person name="Master E.R."/>
            <person name="Rosso M.N."/>
        </authorList>
    </citation>
    <scope>NUCLEOTIDE SEQUENCE [LARGE SCALE GENOMIC DNA]</scope>
    <source>
        <strain evidence="1 2">BRFM310</strain>
    </source>
</reference>
<evidence type="ECO:0000313" key="2">
    <source>
        <dbReference type="Proteomes" id="UP000193067"/>
    </source>
</evidence>
<evidence type="ECO:0000313" key="1">
    <source>
        <dbReference type="EMBL" id="OSC97796.1"/>
    </source>
</evidence>
<organism evidence="1 2">
    <name type="scientific">Trametes coccinea (strain BRFM310)</name>
    <name type="common">Pycnoporus coccineus</name>
    <dbReference type="NCBI Taxonomy" id="1353009"/>
    <lineage>
        <taxon>Eukaryota</taxon>
        <taxon>Fungi</taxon>
        <taxon>Dikarya</taxon>
        <taxon>Basidiomycota</taxon>
        <taxon>Agaricomycotina</taxon>
        <taxon>Agaricomycetes</taxon>
        <taxon>Polyporales</taxon>
        <taxon>Polyporaceae</taxon>
        <taxon>Trametes</taxon>
    </lineage>
</organism>
<protein>
    <submittedName>
        <fullName evidence="1">Uncharacterized protein</fullName>
    </submittedName>
</protein>
<dbReference type="AlphaFoldDB" id="A0A1Y2I9G7"/>
<name>A0A1Y2I9G7_TRAC3</name>
<keyword evidence="2" id="KW-1185">Reference proteome</keyword>